<protein>
    <submittedName>
        <fullName evidence="1">Phytanoyl-CoA dioxygenase (PhyH)</fullName>
    </submittedName>
</protein>
<reference evidence="1 2" key="1">
    <citation type="submission" date="2018-06" db="EMBL/GenBank/DDBJ databases">
        <authorList>
            <consortium name="Pathogen Informatics"/>
            <person name="Doyle S."/>
        </authorList>
    </citation>
    <scope>NUCLEOTIDE SEQUENCE [LARGE SCALE GENOMIC DNA]</scope>
    <source>
        <strain evidence="1 2">NCTC13316</strain>
    </source>
</reference>
<evidence type="ECO:0000313" key="1">
    <source>
        <dbReference type="EMBL" id="STX51043.1"/>
    </source>
</evidence>
<dbReference type="SUPFAM" id="SSF51197">
    <property type="entry name" value="Clavaminate synthase-like"/>
    <property type="match status" value="1"/>
</dbReference>
<keyword evidence="2" id="KW-1185">Reference proteome</keyword>
<dbReference type="EMBL" id="UGOD01000001">
    <property type="protein sequence ID" value="STX51043.1"/>
    <property type="molecule type" value="Genomic_DNA"/>
</dbReference>
<accession>A0A378JL49</accession>
<dbReference type="Gene3D" id="2.60.120.620">
    <property type="entry name" value="q2cbj1_9rhob like domain"/>
    <property type="match status" value="1"/>
</dbReference>
<organism evidence="1 2">
    <name type="scientific">Legionella busanensis</name>
    <dbReference type="NCBI Taxonomy" id="190655"/>
    <lineage>
        <taxon>Bacteria</taxon>
        <taxon>Pseudomonadati</taxon>
        <taxon>Pseudomonadota</taxon>
        <taxon>Gammaproteobacteria</taxon>
        <taxon>Legionellales</taxon>
        <taxon>Legionellaceae</taxon>
        <taxon>Legionella</taxon>
    </lineage>
</organism>
<gene>
    <name evidence="1" type="ORF">NCTC13316_01133</name>
</gene>
<keyword evidence="1" id="KW-0223">Dioxygenase</keyword>
<keyword evidence="1" id="KW-0560">Oxidoreductase</keyword>
<evidence type="ECO:0000313" key="2">
    <source>
        <dbReference type="Proteomes" id="UP000254794"/>
    </source>
</evidence>
<dbReference type="GO" id="GO:0016706">
    <property type="term" value="F:2-oxoglutarate-dependent dioxygenase activity"/>
    <property type="evidence" value="ECO:0007669"/>
    <property type="project" value="UniProtKB-ARBA"/>
</dbReference>
<dbReference type="Proteomes" id="UP000254794">
    <property type="component" value="Unassembled WGS sequence"/>
</dbReference>
<dbReference type="AlphaFoldDB" id="A0A378JL49"/>
<proteinExistence type="predicted"/>
<sequence>MQISGNHKTLINFRTKLLCWFFWLMKVFTNQKQFIHNPILRSKILNRLGLHVFRILMAYFCTTVRRFLLSFKIPKEDRVFFKRNGFIIKENFLPSEEYQALKKIIGELTDFNAITFDGDTKLQKISLTRVQRANNIKFQFKNNPRYINLLKYVASKNCPFSFTINKVVSGHYDPQTTYHTDTFHPTMKSWLYFNNISADEGPFAYFPGSHKLTLKRLILEYKISNDLYSGKFLQATGGSCRYTEENLKWLGLTEVKLFIVKENTLVIADTFGVHRRTPSKPNTERNSLNSYHRILWPFSILTGYKTEYFTDLSRRIYFSIFKY</sequence>
<dbReference type="InterPro" id="IPR008775">
    <property type="entry name" value="Phytyl_CoA_dOase-like"/>
</dbReference>
<dbReference type="Pfam" id="PF05721">
    <property type="entry name" value="PhyH"/>
    <property type="match status" value="1"/>
</dbReference>
<name>A0A378JL49_9GAMM</name>